<proteinExistence type="predicted"/>
<reference evidence="1" key="1">
    <citation type="journal article" date="2014" name="Int. J. Syst. Evol. Microbiol.">
        <title>Complete genome sequence of Corynebacterium casei LMG S-19264T (=DSM 44701T), isolated from a smear-ripened cheese.</title>
        <authorList>
            <consortium name="US DOE Joint Genome Institute (JGI-PGF)"/>
            <person name="Walter F."/>
            <person name="Albersmeier A."/>
            <person name="Kalinowski J."/>
            <person name="Ruckert C."/>
        </authorList>
    </citation>
    <scope>NUCLEOTIDE SEQUENCE</scope>
    <source>
        <strain evidence="1">JCM 10088</strain>
    </source>
</reference>
<protein>
    <submittedName>
        <fullName evidence="1">Uncharacterized protein</fullName>
    </submittedName>
</protein>
<organism evidence="1 2">
    <name type="scientific">Thermocladium modestius</name>
    <dbReference type="NCBI Taxonomy" id="62609"/>
    <lineage>
        <taxon>Archaea</taxon>
        <taxon>Thermoproteota</taxon>
        <taxon>Thermoprotei</taxon>
        <taxon>Thermoproteales</taxon>
        <taxon>Thermoproteaceae</taxon>
        <taxon>Thermocladium</taxon>
    </lineage>
</organism>
<name>A0A830GXN4_9CREN</name>
<dbReference type="EMBL" id="BMNL01000003">
    <property type="protein sequence ID" value="GGP21940.1"/>
    <property type="molecule type" value="Genomic_DNA"/>
</dbReference>
<accession>A0A830GXN4</accession>
<gene>
    <name evidence="1" type="ORF">GCM10007981_15790</name>
</gene>
<evidence type="ECO:0000313" key="2">
    <source>
        <dbReference type="Proteomes" id="UP000610960"/>
    </source>
</evidence>
<evidence type="ECO:0000313" key="1">
    <source>
        <dbReference type="EMBL" id="GGP21940.1"/>
    </source>
</evidence>
<sequence>MKVFIVEIKDKVIWFFDPGLDVRAPAVIRIRLRPAAEVEIESCGRSVRLSLELAGSAVKYPTEAAVMGRDALLGRCVDDGDGVTCMLDSPWGARGNCE</sequence>
<reference evidence="1" key="2">
    <citation type="submission" date="2020-09" db="EMBL/GenBank/DDBJ databases">
        <authorList>
            <person name="Sun Q."/>
            <person name="Ohkuma M."/>
        </authorList>
    </citation>
    <scope>NUCLEOTIDE SEQUENCE</scope>
    <source>
        <strain evidence="1">JCM 10088</strain>
    </source>
</reference>
<dbReference type="RefSeq" id="WP_188596840.1">
    <property type="nucleotide sequence ID" value="NZ_BMNL01000003.1"/>
</dbReference>
<comment type="caution">
    <text evidence="1">The sequence shown here is derived from an EMBL/GenBank/DDBJ whole genome shotgun (WGS) entry which is preliminary data.</text>
</comment>
<dbReference type="Proteomes" id="UP000610960">
    <property type="component" value="Unassembled WGS sequence"/>
</dbReference>
<keyword evidence="2" id="KW-1185">Reference proteome</keyword>
<dbReference type="AlphaFoldDB" id="A0A830GXN4"/>